<reference evidence="1" key="1">
    <citation type="journal article" date="2020" name="Stud. Mycol.">
        <title>101 Dothideomycetes genomes: a test case for predicting lifestyles and emergence of pathogens.</title>
        <authorList>
            <person name="Haridas S."/>
            <person name="Albert R."/>
            <person name="Binder M."/>
            <person name="Bloem J."/>
            <person name="Labutti K."/>
            <person name="Salamov A."/>
            <person name="Andreopoulos B."/>
            <person name="Baker S."/>
            <person name="Barry K."/>
            <person name="Bills G."/>
            <person name="Bluhm B."/>
            <person name="Cannon C."/>
            <person name="Castanera R."/>
            <person name="Culley D."/>
            <person name="Daum C."/>
            <person name="Ezra D."/>
            <person name="Gonzalez J."/>
            <person name="Henrissat B."/>
            <person name="Kuo A."/>
            <person name="Liang C."/>
            <person name="Lipzen A."/>
            <person name="Lutzoni F."/>
            <person name="Magnuson J."/>
            <person name="Mondo S."/>
            <person name="Nolan M."/>
            <person name="Ohm R."/>
            <person name="Pangilinan J."/>
            <person name="Park H.-J."/>
            <person name="Ramirez L."/>
            <person name="Alfaro M."/>
            <person name="Sun H."/>
            <person name="Tritt A."/>
            <person name="Yoshinaga Y."/>
            <person name="Zwiers L.-H."/>
            <person name="Turgeon B."/>
            <person name="Goodwin S."/>
            <person name="Spatafora J."/>
            <person name="Crous P."/>
            <person name="Grigoriev I."/>
        </authorList>
    </citation>
    <scope>NUCLEOTIDE SEQUENCE</scope>
    <source>
        <strain evidence="1">Tuck. ex Michener</strain>
    </source>
</reference>
<dbReference type="InterPro" id="IPR036390">
    <property type="entry name" value="WH_DNA-bd_sf"/>
</dbReference>
<evidence type="ECO:0000313" key="2">
    <source>
        <dbReference type="Proteomes" id="UP000800092"/>
    </source>
</evidence>
<gene>
    <name evidence="1" type="ORF">EV356DRAFT_529270</name>
</gene>
<dbReference type="EMBL" id="ML991776">
    <property type="protein sequence ID" value="KAF2238274.1"/>
    <property type="molecule type" value="Genomic_DNA"/>
</dbReference>
<dbReference type="Proteomes" id="UP000800092">
    <property type="component" value="Unassembled WGS sequence"/>
</dbReference>
<dbReference type="AlphaFoldDB" id="A0A6A6HJF4"/>
<dbReference type="OrthoDB" id="2410195at2759"/>
<dbReference type="Gene3D" id="1.10.10.10">
    <property type="entry name" value="Winged helix-like DNA-binding domain superfamily/Winged helix DNA-binding domain"/>
    <property type="match status" value="1"/>
</dbReference>
<dbReference type="SUPFAM" id="SSF46785">
    <property type="entry name" value="Winged helix' DNA-binding domain"/>
    <property type="match status" value="1"/>
</dbReference>
<dbReference type="PANTHER" id="PTHR43712">
    <property type="entry name" value="PUTATIVE (AFU_ORTHOLOGUE AFUA_4G14580)-RELATED"/>
    <property type="match status" value="1"/>
</dbReference>
<evidence type="ECO:0000313" key="1">
    <source>
        <dbReference type="EMBL" id="KAF2238274.1"/>
    </source>
</evidence>
<dbReference type="InterPro" id="IPR029063">
    <property type="entry name" value="SAM-dependent_MTases_sf"/>
</dbReference>
<sequence length="418" mass="45412">MDRLVPIPLGGQSNSLDTPVREPTDFLQHLASQSEVLGCLRWLGEFQILACIPLAGSVPIKDVADLSGVPKTLLARIIRLMATSGFLHELQPDYVAHTPLSAQFVTNPALLDAAMFLAESVAPAALSMALATQRFGDSQRSDESAYNLALNTNKPFHTARDERPKLSRQWSAYLHYAGGLHAASENVADIFAQLNWDSPNISIAYTRIVEVGAQSTTMARKLADLYSNFHILVQISDPKPASAAALLLLKQNRLDTSSNYTDHGPDLNPRVTVTNRAVGTRQTATDAAIYILHLPLASSSPLTSAGANGTLSELQAHLSVLRSNNGLLLVLTARLLPKPGTLPNPEIEAIARSRSLTLRQLANENEMEMLELLELIDAVRDSMGRLVVVNKLCSRNNLVVALVVKYQVYGDADDIMEL</sequence>
<keyword evidence="2" id="KW-1185">Reference proteome</keyword>
<dbReference type="PANTHER" id="PTHR43712:SF15">
    <property type="entry name" value="MONODICTYPHENONE CLUSTER TRANSCRIPTIONAL COACTIVATOR MDPA"/>
    <property type="match status" value="1"/>
</dbReference>
<proteinExistence type="predicted"/>
<dbReference type="InterPro" id="IPR036388">
    <property type="entry name" value="WH-like_DNA-bd_sf"/>
</dbReference>
<accession>A0A6A6HJF4</accession>
<dbReference type="Gene3D" id="3.40.50.150">
    <property type="entry name" value="Vaccinia Virus protein VP39"/>
    <property type="match status" value="1"/>
</dbReference>
<name>A0A6A6HJF4_VIRVR</name>
<protein>
    <submittedName>
        <fullName evidence="1">Uncharacterized protein</fullName>
    </submittedName>
</protein>
<organism evidence="1 2">
    <name type="scientific">Viridothelium virens</name>
    <name type="common">Speckled blister lichen</name>
    <name type="synonym">Trypethelium virens</name>
    <dbReference type="NCBI Taxonomy" id="1048519"/>
    <lineage>
        <taxon>Eukaryota</taxon>
        <taxon>Fungi</taxon>
        <taxon>Dikarya</taxon>
        <taxon>Ascomycota</taxon>
        <taxon>Pezizomycotina</taxon>
        <taxon>Dothideomycetes</taxon>
        <taxon>Dothideomycetes incertae sedis</taxon>
        <taxon>Trypetheliales</taxon>
        <taxon>Trypetheliaceae</taxon>
        <taxon>Viridothelium</taxon>
    </lineage>
</organism>